<protein>
    <recommendedName>
        <fullName evidence="3">Peripheral subunit-binding (PSBD) domain-containing protein</fullName>
    </recommendedName>
</protein>
<comment type="similarity">
    <text evidence="1">Belongs to the 2-oxoacid dehydrogenase family.</text>
</comment>
<dbReference type="SUPFAM" id="SSF52540">
    <property type="entry name" value="P-loop containing nucleoside triphosphate hydrolases"/>
    <property type="match status" value="1"/>
</dbReference>
<sequence>QRIQREIPAGRNPFTHYKRVIISVDTLKNIGQYRHHLERIRWDAVVIDESHNLINAGSQRRALAEILAPEGATVEASARLAIITEGAAGAASPAAAQPEAAAAAVQSPGAGPETPQERKDVEDAPSAKKAMAEAGIARDAVTGTGRDGRVMKEDVARAASAPAAASSA</sequence>
<dbReference type="PROSITE" id="PS51826">
    <property type="entry name" value="PSBD"/>
    <property type="match status" value="1"/>
</dbReference>
<comment type="caution">
    <text evidence="4">The sequence shown here is derived from an EMBL/GenBank/DDBJ whole genome shotgun (WGS) entry which is preliminary data.</text>
</comment>
<dbReference type="SUPFAM" id="SSF47005">
    <property type="entry name" value="Peripheral subunit-binding domain of 2-oxo acid dehydrogenase complex"/>
    <property type="match status" value="1"/>
</dbReference>
<reference evidence="4" key="1">
    <citation type="submission" date="2020-01" db="EMBL/GenBank/DDBJ databases">
        <title>Insect and environment-associated Actinomycetes.</title>
        <authorList>
            <person name="Currrie C."/>
            <person name="Chevrette M."/>
            <person name="Carlson C."/>
            <person name="Stubbendieck R."/>
            <person name="Wendt-Pienkowski E."/>
        </authorList>
    </citation>
    <scope>NUCLEOTIDE SEQUENCE</scope>
    <source>
        <strain evidence="4">SID12501</strain>
    </source>
</reference>
<dbReference type="AlphaFoldDB" id="A0A6B3C9C1"/>
<accession>A0A6B3C9C1</accession>
<feature type="compositionally biased region" description="Basic and acidic residues" evidence="2">
    <location>
        <begin position="146"/>
        <end position="156"/>
    </location>
</feature>
<dbReference type="Pfam" id="PF02817">
    <property type="entry name" value="E3_binding"/>
    <property type="match status" value="1"/>
</dbReference>
<evidence type="ECO:0000256" key="2">
    <source>
        <dbReference type="SAM" id="MobiDB-lite"/>
    </source>
</evidence>
<feature type="compositionally biased region" description="Low complexity" evidence="2">
    <location>
        <begin position="157"/>
        <end position="168"/>
    </location>
</feature>
<dbReference type="InterPro" id="IPR036625">
    <property type="entry name" value="E3-bd_dom_sf"/>
</dbReference>
<feature type="region of interest" description="Disordered" evidence="2">
    <location>
        <begin position="91"/>
        <end position="168"/>
    </location>
</feature>
<dbReference type="Gene3D" id="3.40.50.10810">
    <property type="entry name" value="Tandem AAA-ATPase domain"/>
    <property type="match status" value="1"/>
</dbReference>
<feature type="compositionally biased region" description="Low complexity" evidence="2">
    <location>
        <begin position="91"/>
        <end position="112"/>
    </location>
</feature>
<proteinExistence type="inferred from homology"/>
<dbReference type="RefSeq" id="WP_203733112.1">
    <property type="nucleotide sequence ID" value="NZ_JAAGLU010000446.1"/>
</dbReference>
<organism evidence="4">
    <name type="scientific">Streptomyces sp. SID12501</name>
    <dbReference type="NCBI Taxonomy" id="2706042"/>
    <lineage>
        <taxon>Bacteria</taxon>
        <taxon>Bacillati</taxon>
        <taxon>Actinomycetota</taxon>
        <taxon>Actinomycetes</taxon>
        <taxon>Kitasatosporales</taxon>
        <taxon>Streptomycetaceae</taxon>
        <taxon>Streptomyces</taxon>
    </lineage>
</organism>
<evidence type="ECO:0000256" key="1">
    <source>
        <dbReference type="ARBA" id="ARBA00007317"/>
    </source>
</evidence>
<dbReference type="GO" id="GO:0016746">
    <property type="term" value="F:acyltransferase activity"/>
    <property type="evidence" value="ECO:0007669"/>
    <property type="project" value="InterPro"/>
</dbReference>
<evidence type="ECO:0000259" key="3">
    <source>
        <dbReference type="PROSITE" id="PS51826"/>
    </source>
</evidence>
<name>A0A6B3C9C1_9ACTN</name>
<dbReference type="Gene3D" id="4.10.320.10">
    <property type="entry name" value="E3-binding domain"/>
    <property type="match status" value="1"/>
</dbReference>
<dbReference type="InterPro" id="IPR038718">
    <property type="entry name" value="SNF2-like_sf"/>
</dbReference>
<feature type="compositionally biased region" description="Basic and acidic residues" evidence="2">
    <location>
        <begin position="115"/>
        <end position="126"/>
    </location>
</feature>
<feature type="domain" description="Peripheral subunit-binding (PSBD)" evidence="3">
    <location>
        <begin position="122"/>
        <end position="159"/>
    </location>
</feature>
<evidence type="ECO:0000313" key="4">
    <source>
        <dbReference type="EMBL" id="NEC93056.1"/>
    </source>
</evidence>
<feature type="non-terminal residue" evidence="4">
    <location>
        <position position="1"/>
    </location>
</feature>
<dbReference type="InterPro" id="IPR027417">
    <property type="entry name" value="P-loop_NTPase"/>
</dbReference>
<feature type="non-terminal residue" evidence="4">
    <location>
        <position position="168"/>
    </location>
</feature>
<dbReference type="EMBL" id="JAAGLU010000446">
    <property type="protein sequence ID" value="NEC93056.1"/>
    <property type="molecule type" value="Genomic_DNA"/>
</dbReference>
<gene>
    <name evidence="4" type="ORF">G3I71_46700</name>
</gene>
<dbReference type="InterPro" id="IPR004167">
    <property type="entry name" value="PSBD"/>
</dbReference>